<dbReference type="Pfam" id="PF00651">
    <property type="entry name" value="BTB"/>
    <property type="match status" value="1"/>
</dbReference>
<dbReference type="Proteomes" id="UP000075840">
    <property type="component" value="Unassembled WGS sequence"/>
</dbReference>
<dbReference type="Pfam" id="PF07707">
    <property type="entry name" value="BACK"/>
    <property type="match status" value="1"/>
</dbReference>
<dbReference type="InterPro" id="IPR000210">
    <property type="entry name" value="BTB/POZ_dom"/>
</dbReference>
<dbReference type="InterPro" id="IPR052407">
    <property type="entry name" value="BTB_POZ_domain_cont_9"/>
</dbReference>
<dbReference type="SUPFAM" id="SSF54695">
    <property type="entry name" value="POZ domain"/>
    <property type="match status" value="1"/>
</dbReference>
<dbReference type="VEuPathDB" id="VectorBase:AARA009119"/>
<evidence type="ECO:0000313" key="1">
    <source>
        <dbReference type="EnsemblMetazoa" id="AARA009119-PA"/>
    </source>
</evidence>
<dbReference type="VEuPathDB" id="VectorBase:AARA21_008567"/>
<name>A0A182I6B6_ANOAR</name>
<dbReference type="PROSITE" id="PS50097">
    <property type="entry name" value="BTB"/>
    <property type="match status" value="1"/>
</dbReference>
<protein>
    <submittedName>
        <fullName evidence="1">Uncharacterized protein</fullName>
    </submittedName>
</protein>
<organism evidence="1 2">
    <name type="scientific">Anopheles arabiensis</name>
    <name type="common">Mosquito</name>
    <dbReference type="NCBI Taxonomy" id="7173"/>
    <lineage>
        <taxon>Eukaryota</taxon>
        <taxon>Metazoa</taxon>
        <taxon>Ecdysozoa</taxon>
        <taxon>Arthropoda</taxon>
        <taxon>Hexapoda</taxon>
        <taxon>Insecta</taxon>
        <taxon>Pterygota</taxon>
        <taxon>Neoptera</taxon>
        <taxon>Endopterygota</taxon>
        <taxon>Diptera</taxon>
        <taxon>Nematocera</taxon>
        <taxon>Culicoidea</taxon>
        <taxon>Culicidae</taxon>
        <taxon>Anophelinae</taxon>
        <taxon>Anopheles</taxon>
    </lineage>
</organism>
<dbReference type="EnsemblMetazoa" id="AARA009119-RA">
    <property type="protein sequence ID" value="AARA009119-PA"/>
    <property type="gene ID" value="AARA009119"/>
</dbReference>
<dbReference type="GO" id="GO:0048512">
    <property type="term" value="P:circadian behavior"/>
    <property type="evidence" value="ECO:0007669"/>
    <property type="project" value="TreeGrafter"/>
</dbReference>
<dbReference type="FunFam" id="3.30.710.10:FF:000042">
    <property type="entry name" value="BTB/POZ domain-containing protein 9"/>
    <property type="match status" value="1"/>
</dbReference>
<sequence>MASVNQEKKNDTPSPAKHVDSVNHEEIEDTALLAIHIAGLCMKEDKADVTFVVEQERIPAHRVILAARSEYFQALLYGGLEETKQTEIALQVPLQPFQYLLRYIYSGSMSLKDMKDEDILDTLGLAIQYGFPSVEKAIINYLSLHVSAGNVCAIVDAGRLFDLADLLAVCDEFVDRNALAVLRHETFQNLTFESLCRLLDRDQFDAPEVDIFLAVHKWYQAKEDADADQYKKIYDKVRFPLMSHNELVTVVRPTGVLQSDQLLNVVAEKETLYKLRNRGVVPGENVVKDKIVWSQLYDGRIRCADVVLKKAHVINKIVVCYKMKSADNVLYCVDVSLDGECWHRLAALPHNKPTEVVHFRAREVRYIEVTTSDKYEDIDSIKAMLHMKQKKKKLHSTSD</sequence>
<dbReference type="GO" id="GO:0008344">
    <property type="term" value="P:adult locomotory behavior"/>
    <property type="evidence" value="ECO:0007669"/>
    <property type="project" value="TreeGrafter"/>
</dbReference>
<dbReference type="GO" id="GO:0050804">
    <property type="term" value="P:modulation of chemical synaptic transmission"/>
    <property type="evidence" value="ECO:0007669"/>
    <property type="project" value="TreeGrafter"/>
</dbReference>
<dbReference type="EMBL" id="APCN01003602">
    <property type="status" value="NOT_ANNOTATED_CDS"/>
    <property type="molecule type" value="Genomic_DNA"/>
</dbReference>
<proteinExistence type="predicted"/>
<dbReference type="Gene3D" id="1.25.40.420">
    <property type="match status" value="1"/>
</dbReference>
<dbReference type="GO" id="GO:0005737">
    <property type="term" value="C:cytoplasm"/>
    <property type="evidence" value="ECO:0007669"/>
    <property type="project" value="TreeGrafter"/>
</dbReference>
<keyword evidence="2" id="KW-1185">Reference proteome</keyword>
<dbReference type="SMART" id="SM00875">
    <property type="entry name" value="BACK"/>
    <property type="match status" value="1"/>
</dbReference>
<dbReference type="PANTHER" id="PTHR46306:SF1">
    <property type="entry name" value="BTB_POZ DOMAIN-CONTAINING PROTEIN 9"/>
    <property type="match status" value="1"/>
</dbReference>
<accession>A0A182I6B6</accession>
<dbReference type="AlphaFoldDB" id="A0A182I6B6"/>
<dbReference type="InterPro" id="IPR011705">
    <property type="entry name" value="BACK"/>
</dbReference>
<dbReference type="FunFam" id="1.25.40.420:FF:000005">
    <property type="entry name" value="BTB/POZ domain-containing protein 9"/>
    <property type="match status" value="1"/>
</dbReference>
<reference evidence="1" key="1">
    <citation type="submission" date="2022-08" db="UniProtKB">
        <authorList>
            <consortium name="EnsemblMetazoa"/>
        </authorList>
    </citation>
    <scope>IDENTIFICATION</scope>
    <source>
        <strain evidence="1">Dongola</strain>
    </source>
</reference>
<dbReference type="InterPro" id="IPR011333">
    <property type="entry name" value="SKP1/BTB/POZ_sf"/>
</dbReference>
<dbReference type="PANTHER" id="PTHR46306">
    <property type="entry name" value="BTB/POZ DOMAIN-CONTAINING PROTEIN 9"/>
    <property type="match status" value="1"/>
</dbReference>
<dbReference type="SMART" id="SM00225">
    <property type="entry name" value="BTB"/>
    <property type="match status" value="1"/>
</dbReference>
<evidence type="ECO:0000313" key="2">
    <source>
        <dbReference type="Proteomes" id="UP000075840"/>
    </source>
</evidence>
<dbReference type="Gene3D" id="3.30.710.10">
    <property type="entry name" value="Potassium Channel Kv1.1, Chain A"/>
    <property type="match status" value="1"/>
</dbReference>